<dbReference type="SUPFAM" id="SSF48264">
    <property type="entry name" value="Cytochrome P450"/>
    <property type="match status" value="1"/>
</dbReference>
<keyword evidence="12" id="KW-0472">Membrane</keyword>
<dbReference type="InterPro" id="IPR017972">
    <property type="entry name" value="Cyt_P450_CS"/>
</dbReference>
<dbReference type="PRINTS" id="PR00385">
    <property type="entry name" value="P450"/>
</dbReference>
<dbReference type="Pfam" id="PF00067">
    <property type="entry name" value="p450"/>
    <property type="match status" value="1"/>
</dbReference>
<reference evidence="17" key="1">
    <citation type="submission" date="2020-02" db="EMBL/GenBank/DDBJ databases">
        <authorList>
            <person name="Scholz U."/>
            <person name="Mascher M."/>
            <person name="Fiebig A."/>
        </authorList>
    </citation>
    <scope>NUCLEOTIDE SEQUENCE</scope>
</reference>
<evidence type="ECO:0000256" key="4">
    <source>
        <dbReference type="ARBA" id="ARBA00010617"/>
    </source>
</evidence>
<keyword evidence="18" id="KW-1185">Reference proteome</keyword>
<evidence type="ECO:0000256" key="12">
    <source>
        <dbReference type="ARBA" id="ARBA00023136"/>
    </source>
</evidence>
<evidence type="ECO:0000313" key="18">
    <source>
        <dbReference type="Proteomes" id="UP000663760"/>
    </source>
</evidence>
<dbReference type="EMBL" id="LR746267">
    <property type="protein sequence ID" value="CAA7394798.1"/>
    <property type="molecule type" value="Genomic_DNA"/>
</dbReference>
<protein>
    <submittedName>
        <fullName evidence="17">Uncharacterized protein</fullName>
    </submittedName>
</protein>
<dbReference type="PANTHER" id="PTHR47944">
    <property type="entry name" value="CYTOCHROME P450 98A9"/>
    <property type="match status" value="1"/>
</dbReference>
<name>A0A7I8KCK8_SPIIN</name>
<dbReference type="AlphaFoldDB" id="A0A7I8KCK8"/>
<evidence type="ECO:0000256" key="3">
    <source>
        <dbReference type="ARBA" id="ARBA00004966"/>
    </source>
</evidence>
<dbReference type="Proteomes" id="UP000663760">
    <property type="component" value="Chromosome 4"/>
</dbReference>
<dbReference type="InterPro" id="IPR001128">
    <property type="entry name" value="Cyt_P450"/>
</dbReference>
<dbReference type="GO" id="GO:0016705">
    <property type="term" value="F:oxidoreductase activity, acting on paired donors, with incorporation or reduction of molecular oxygen"/>
    <property type="evidence" value="ECO:0007669"/>
    <property type="project" value="InterPro"/>
</dbReference>
<keyword evidence="10 14" id="KW-0408">Iron</keyword>
<evidence type="ECO:0000256" key="10">
    <source>
        <dbReference type="ARBA" id="ARBA00023004"/>
    </source>
</evidence>
<comment type="cofactor">
    <cofactor evidence="1 14">
        <name>heme</name>
        <dbReference type="ChEBI" id="CHEBI:30413"/>
    </cofactor>
</comment>
<sequence>MEDLRSWAAVVLLAFFSLLFIMKLFAYHQIRPNLPPSPMAFPVLGHLHLLRSTIHQSLYRLSTGLGPLFHIRLGSVPLLVASDAATAREFLRDHELFFSDRQSSKAISHLTYGGRSFLFAPYGDYWRFMKKLCLSELLGGRMLEQLQGVRRDEIGTLLEMLQQKAERGEKMDVGAALTRLTNNVICGMTMGRRCSGTDGEAQQVKRMVEETVALIGTPNVADYVGICNKLDLQHLKSRYEDVHRRFDGLMERILKEEDALRTKKSGKTGADGVFRGLLRVLLDISEDEGAEMRLSRENIKSFIHDLFMAGTDTTSVTMEWALAELINNPAILQDARREIDSVVGGSRLVEESDIQNLPFLQAIVKETLRLHPAVPILPRQSNAPCKFRGYNIPADTGIAINVWAIGRDPNQWENPLEFRPERFTAKGQSFGIDVRGQHYHFLPFGSGRRRCPGLSLALQLIHTTLANVIHCFDLSVEGGVVDMTEGYGATLSRAHPLVCTPKARLTPVLSTLAISTSTPDEASF</sequence>
<evidence type="ECO:0000256" key="6">
    <source>
        <dbReference type="ARBA" id="ARBA00022692"/>
    </source>
</evidence>
<proteinExistence type="inferred from homology"/>
<keyword evidence="9 15" id="KW-0560">Oxidoreductase</keyword>
<keyword evidence="6" id="KW-0812">Transmembrane</keyword>
<evidence type="ECO:0000256" key="13">
    <source>
        <dbReference type="ARBA" id="ARBA00023241"/>
    </source>
</evidence>
<evidence type="ECO:0000313" key="17">
    <source>
        <dbReference type="EMBL" id="CAA7394798.1"/>
    </source>
</evidence>
<evidence type="ECO:0000256" key="1">
    <source>
        <dbReference type="ARBA" id="ARBA00001971"/>
    </source>
</evidence>
<accession>A0A7I8KCK8</accession>
<dbReference type="GO" id="GO:0004497">
    <property type="term" value="F:monooxygenase activity"/>
    <property type="evidence" value="ECO:0007669"/>
    <property type="project" value="UniProtKB-KW"/>
</dbReference>
<evidence type="ECO:0000256" key="9">
    <source>
        <dbReference type="ARBA" id="ARBA00023002"/>
    </source>
</evidence>
<keyword evidence="8" id="KW-1133">Transmembrane helix</keyword>
<dbReference type="OrthoDB" id="1103324at2759"/>
<evidence type="ECO:0000256" key="2">
    <source>
        <dbReference type="ARBA" id="ARBA00004167"/>
    </source>
</evidence>
<keyword evidence="5 14" id="KW-0349">Heme</keyword>
<keyword evidence="13" id="KW-0284">Flavonoid biosynthesis</keyword>
<dbReference type="PANTHER" id="PTHR47944:SF17">
    <property type="entry name" value="3,9-DIHYDROXYPTEROCARPAN 6A-MONOOXYGENASE"/>
    <property type="match status" value="1"/>
</dbReference>
<evidence type="ECO:0000313" key="16">
    <source>
        <dbReference type="EMBL" id="CAA7394796.1"/>
    </source>
</evidence>
<evidence type="ECO:0000256" key="11">
    <source>
        <dbReference type="ARBA" id="ARBA00023033"/>
    </source>
</evidence>
<gene>
    <name evidence="16" type="ORF">SI8410_04005457</name>
    <name evidence="17" type="ORF">SI8410_04005459</name>
</gene>
<evidence type="ECO:0000256" key="8">
    <source>
        <dbReference type="ARBA" id="ARBA00022989"/>
    </source>
</evidence>
<dbReference type="InterPro" id="IPR036396">
    <property type="entry name" value="Cyt_P450_sf"/>
</dbReference>
<comment type="pathway">
    <text evidence="3">Secondary metabolite biosynthesis; flavonoid biosynthesis.</text>
</comment>
<dbReference type="InterPro" id="IPR002401">
    <property type="entry name" value="Cyt_P450_E_grp-I"/>
</dbReference>
<dbReference type="GO" id="GO:0016020">
    <property type="term" value="C:membrane"/>
    <property type="evidence" value="ECO:0007669"/>
    <property type="project" value="UniProtKB-SubCell"/>
</dbReference>
<dbReference type="PROSITE" id="PS00086">
    <property type="entry name" value="CYTOCHROME_P450"/>
    <property type="match status" value="1"/>
</dbReference>
<feature type="binding site" description="axial binding residue" evidence="14">
    <location>
        <position position="451"/>
    </location>
    <ligand>
        <name>heme</name>
        <dbReference type="ChEBI" id="CHEBI:30413"/>
    </ligand>
    <ligandPart>
        <name>Fe</name>
        <dbReference type="ChEBI" id="CHEBI:18248"/>
    </ligandPart>
</feature>
<keyword evidence="7 14" id="KW-0479">Metal-binding</keyword>
<dbReference type="EMBL" id="LR746267">
    <property type="protein sequence ID" value="CAA7394796.1"/>
    <property type="molecule type" value="Genomic_DNA"/>
</dbReference>
<comment type="subcellular location">
    <subcellularLocation>
        <location evidence="2">Membrane</location>
        <topology evidence="2">Single-pass membrane protein</topology>
    </subcellularLocation>
</comment>
<dbReference type="Gene3D" id="1.10.630.10">
    <property type="entry name" value="Cytochrome P450"/>
    <property type="match status" value="1"/>
</dbReference>
<organism evidence="17 18">
    <name type="scientific">Spirodela intermedia</name>
    <name type="common">Intermediate duckweed</name>
    <dbReference type="NCBI Taxonomy" id="51605"/>
    <lineage>
        <taxon>Eukaryota</taxon>
        <taxon>Viridiplantae</taxon>
        <taxon>Streptophyta</taxon>
        <taxon>Embryophyta</taxon>
        <taxon>Tracheophyta</taxon>
        <taxon>Spermatophyta</taxon>
        <taxon>Magnoliopsida</taxon>
        <taxon>Liliopsida</taxon>
        <taxon>Araceae</taxon>
        <taxon>Lemnoideae</taxon>
        <taxon>Spirodela</taxon>
    </lineage>
</organism>
<dbReference type="GO" id="GO:0009813">
    <property type="term" value="P:flavonoid biosynthetic process"/>
    <property type="evidence" value="ECO:0007669"/>
    <property type="project" value="UniProtKB-KW"/>
</dbReference>
<dbReference type="CDD" id="cd20655">
    <property type="entry name" value="CYP93"/>
    <property type="match status" value="1"/>
</dbReference>
<dbReference type="GO" id="GO:0005506">
    <property type="term" value="F:iron ion binding"/>
    <property type="evidence" value="ECO:0007669"/>
    <property type="project" value="InterPro"/>
</dbReference>
<evidence type="ECO:0000256" key="7">
    <source>
        <dbReference type="ARBA" id="ARBA00022723"/>
    </source>
</evidence>
<evidence type="ECO:0000256" key="14">
    <source>
        <dbReference type="PIRSR" id="PIRSR602401-1"/>
    </source>
</evidence>
<evidence type="ECO:0000256" key="15">
    <source>
        <dbReference type="RuleBase" id="RU000461"/>
    </source>
</evidence>
<keyword evidence="11 15" id="KW-0503">Monooxygenase</keyword>
<dbReference type="FunFam" id="1.10.630.10:FF:000019">
    <property type="entry name" value="Cytochrome P450 family protein"/>
    <property type="match status" value="1"/>
</dbReference>
<comment type="similarity">
    <text evidence="4 15">Belongs to the cytochrome P450 family.</text>
</comment>
<dbReference type="PRINTS" id="PR00463">
    <property type="entry name" value="EP450I"/>
</dbReference>
<dbReference type="GO" id="GO:0020037">
    <property type="term" value="F:heme binding"/>
    <property type="evidence" value="ECO:0007669"/>
    <property type="project" value="InterPro"/>
</dbReference>
<evidence type="ECO:0000256" key="5">
    <source>
        <dbReference type="ARBA" id="ARBA00022617"/>
    </source>
</evidence>